<dbReference type="InterPro" id="IPR014031">
    <property type="entry name" value="Ketoacyl_synth_C"/>
</dbReference>
<dbReference type="SUPFAM" id="SSF55048">
    <property type="entry name" value="Probable ACP-binding domain of malonyl-CoA ACP transacylase"/>
    <property type="match status" value="1"/>
</dbReference>
<dbReference type="PANTHER" id="PTHR43775:SF23">
    <property type="entry name" value="FATTY ACID SYNTHASE 3"/>
    <property type="match status" value="1"/>
</dbReference>
<keyword evidence="3" id="KW-1185">Reference proteome</keyword>
<evidence type="ECO:0000259" key="2">
    <source>
        <dbReference type="PROSITE" id="PS52004"/>
    </source>
</evidence>
<organism evidence="3 4">
    <name type="scientific">Polistes dominula</name>
    <name type="common">European paper wasp</name>
    <name type="synonym">Vespa dominula</name>
    <dbReference type="NCBI Taxonomy" id="743375"/>
    <lineage>
        <taxon>Eukaryota</taxon>
        <taxon>Metazoa</taxon>
        <taxon>Ecdysozoa</taxon>
        <taxon>Arthropoda</taxon>
        <taxon>Hexapoda</taxon>
        <taxon>Insecta</taxon>
        <taxon>Pterygota</taxon>
        <taxon>Neoptera</taxon>
        <taxon>Endopterygota</taxon>
        <taxon>Hymenoptera</taxon>
        <taxon>Apocrita</taxon>
        <taxon>Aculeata</taxon>
        <taxon>Vespoidea</taxon>
        <taxon>Vespidae</taxon>
        <taxon>Polistinae</taxon>
        <taxon>Polistini</taxon>
        <taxon>Polistes</taxon>
    </lineage>
</organism>
<dbReference type="SMART" id="SM00827">
    <property type="entry name" value="PKS_AT"/>
    <property type="match status" value="1"/>
</dbReference>
<dbReference type="SUPFAM" id="SSF53901">
    <property type="entry name" value="Thiolase-like"/>
    <property type="match status" value="1"/>
</dbReference>
<dbReference type="CDD" id="cd00833">
    <property type="entry name" value="PKS"/>
    <property type="match status" value="1"/>
</dbReference>
<evidence type="ECO:0000313" key="3">
    <source>
        <dbReference type="Proteomes" id="UP000694924"/>
    </source>
</evidence>
<dbReference type="PROSITE" id="PS52004">
    <property type="entry name" value="KS3_2"/>
    <property type="match status" value="1"/>
</dbReference>
<dbReference type="InterPro" id="IPR020843">
    <property type="entry name" value="ER"/>
</dbReference>
<feature type="domain" description="Ketosynthase family 3 (KS3)" evidence="2">
    <location>
        <begin position="8"/>
        <end position="416"/>
    </location>
</feature>
<sequence>MVVENLSDDVIVISGISGKFPNSNNVDELMENLINGVDCVSENHRRWPNKYKEIPYRMGTMKDITKLDNIFFGISSRVAATTDPVTRLLTTAIFEAIIDAGLNPAELHNTKIAVFASLSYQESDKGIFYEKYEPYGLGIVGSARTMTANRISFTLDLIGPSCTVQSECVGSATALQKAFEVIKSGECEAAIVDAGILNLYPNFSYHLKELGLASSDGINRSFDAKASGFSRSESIGVLFLQKAKNARRIYAEISAINVEYGGSIDDHTMILNSAQFQAQIMKKTLKDCNLRPSDITYIEADGIAVKKIDREELKAIDLVYGQDRSPSNPLLIGSVKSNIGHTSSGNTINSIIKVILAMEKDIIPPNLHYDEPPEDAKCLQDGRVKVVTKPTHWTEGYAAVNTASFNGLFSHIILKRHSKNKKKGKLSTQDFPRLLTSSARNKEMLTLIFNSLKTNNSNEELLQLINDAMIKPLNHSLFRGYILLSSTEETESKTILEEIVPVNETSKELWFVFTGMGCQWTGMGQSLMKIPIFAEAIKICDKVLKPRGYDIVHIICDNDPTIYDNIVNSFLGIAAIQIGLVDVLYAVGVKPNYIIGHSAGELGCSYADGCCTREETILTALFRGLASVETEMIIGAMAAVGIGYQEIKHFLPKDIDVACHNGPQSSTISGPIESIKAFIKELQSKGIFAKIVPTGNISYHSRYIHPAALKLADYLKKVILQPKQRSERWISTSFPRNKWHSLKACYSSSEYFTNNFISPVLFEEVLQMIPKNSITLEISPHGLLQTILAQSLNSNIINLSLTKRGHKDNTILLLSTLGKLYNLGIPITVGNLYPRVPYPVCKGTPSISSLMRWEHSIDWNVNYIIIPSTIYLRLVQDLYLDQREKESDNFLIFEDIVIHDLLLKIPKNDKLSLTIIVMKGSGKFEVLINEKTIVATGTICFTKNEILTKEDFYTSLLIRGYKYGEFYKSVNGLSLTSLSGQIKWKKNWIPALEGLYQVLIFRTNNKHMLMPNRIQKIVIDMKQLEEELTDKNDITGNYFLVLPMKYEPQIKSIACTGIEVSGIELKEVFIKDTNIELLADEVRFISNVNETEMNTIDVFHAVLGVISENINKSATERMVIIKETGYDHNNIFECLENLSKMTKFNFELKCIDRTHLEKILDENFTLMIIEYYLFKDIRHIITNISRESFLLTVIKMEDEDNAIAMIKSVGLFVLLKIKITSGHTVLLLKKEEDLKRAVVVKNQQNCIDQLKTCLRQSKYDNVIFLVNSTVENNIFEILQDLKQEPEYKKLRIFDLQDAKAPIFSLENKFYENQIKLNFRQNVLSANSVWGTYRWMPLTEKSKFSSHWKANFEKSGSITWMEELPLINEPNKSIVTVECAAFDLNVYEYSLQNDVSLESHISVVEYSGRDENGRRVMGLVDNFIISNEIIPDPELTWIIPDNLSFEDAATIPHAYFAAFCILHSNAFKFKRMETILVHFGASDVGQALINISLSYNFDVYTTYETEAEKQIIELIQPRLPQSQIINIKHYKTDILTITKRKGLDFVVASYSVLDDLDSCLDIVKDLQQMAMFYDCNKPTYYLLPLANFIKHISLYCYCLQDLFKLSPEKKRESADLMRAALQAGYVKPIISRKLYLQGTVEEKNKVVYERFGKVFIHPLKQIKSIHVPRLCFDKNKCYFIVEGLDIFGMQLMKWMIDEGVTKLFVVSKIASKEKEILYLQKLCERGQKIIIRVGVDLTKAPTMHKLLKEASSVGQLGAIFDFHRTSKEFVRSSLVTTSITQILDQESKKICPLLENFVIFSFYNENEPFSRFSIVENICEQRKALGQHGLFVLLPSLFESTQSERKPKKEFFVEMSHFLQRLRVLLKENSSIICVYHNILKEHTSIEDLKLQTNNEQKEKNKQEESELELFEKYIYTPSKSKALNI</sequence>
<dbReference type="InterPro" id="IPR049391">
    <property type="entry name" value="FAS_pseudo-KR"/>
</dbReference>
<feature type="coiled-coil region" evidence="1">
    <location>
        <begin position="1885"/>
        <end position="1913"/>
    </location>
</feature>
<dbReference type="InterPro" id="IPR016035">
    <property type="entry name" value="Acyl_Trfase/lysoPLipase"/>
</dbReference>
<dbReference type="SUPFAM" id="SSF51735">
    <property type="entry name" value="NAD(P)-binding Rossmann-fold domains"/>
    <property type="match status" value="1"/>
</dbReference>
<dbReference type="Pfam" id="PF21149">
    <property type="entry name" value="FAS_pseudo-KR"/>
    <property type="match status" value="1"/>
</dbReference>
<dbReference type="Gene3D" id="3.40.47.10">
    <property type="match status" value="1"/>
</dbReference>
<dbReference type="InterPro" id="IPR011032">
    <property type="entry name" value="GroES-like_sf"/>
</dbReference>
<dbReference type="InterPro" id="IPR013968">
    <property type="entry name" value="PKS_KR"/>
</dbReference>
<dbReference type="Pfam" id="PF08659">
    <property type="entry name" value="KR"/>
    <property type="match status" value="1"/>
</dbReference>
<dbReference type="SMART" id="SM00829">
    <property type="entry name" value="PKS_ER"/>
    <property type="match status" value="1"/>
</dbReference>
<dbReference type="InterPro" id="IPR014030">
    <property type="entry name" value="Ketoacyl_synth_N"/>
</dbReference>
<name>A0ABM1I3N3_POLDO</name>
<dbReference type="InterPro" id="IPR016039">
    <property type="entry name" value="Thiolase-like"/>
</dbReference>
<dbReference type="InterPro" id="IPR001227">
    <property type="entry name" value="Ac_transferase_dom_sf"/>
</dbReference>
<dbReference type="SMART" id="SM00825">
    <property type="entry name" value="PKS_KS"/>
    <property type="match status" value="1"/>
</dbReference>
<dbReference type="InterPro" id="IPR032821">
    <property type="entry name" value="PKS_assoc"/>
</dbReference>
<dbReference type="Gene3D" id="3.10.129.110">
    <property type="entry name" value="Polyketide synthase dehydratase"/>
    <property type="match status" value="1"/>
</dbReference>
<keyword evidence="1" id="KW-0175">Coiled coil</keyword>
<dbReference type="Gene3D" id="3.90.180.10">
    <property type="entry name" value="Medium-chain alcohol dehydrogenases, catalytic domain"/>
    <property type="match status" value="1"/>
</dbReference>
<dbReference type="Gene3D" id="3.40.366.10">
    <property type="entry name" value="Malonyl-Coenzyme A Acyl Carrier Protein, domain 2"/>
    <property type="match status" value="1"/>
</dbReference>
<gene>
    <name evidence="4" type="primary">LOC107065536</name>
</gene>
<dbReference type="RefSeq" id="XP_015174820.1">
    <property type="nucleotide sequence ID" value="XM_015319334.1"/>
</dbReference>
<dbReference type="InterPro" id="IPR016036">
    <property type="entry name" value="Malonyl_transacylase_ACP-bd"/>
</dbReference>
<evidence type="ECO:0000256" key="1">
    <source>
        <dbReference type="SAM" id="Coils"/>
    </source>
</evidence>
<dbReference type="SUPFAM" id="SSF52151">
    <property type="entry name" value="FabD/lysophospholipase-like"/>
    <property type="match status" value="1"/>
</dbReference>
<proteinExistence type="predicted"/>
<protein>
    <submittedName>
        <fullName evidence="4">Fatty acid synthase-like</fullName>
    </submittedName>
</protein>
<dbReference type="InterPro" id="IPR042104">
    <property type="entry name" value="PKS_dehydratase_sf"/>
</dbReference>
<dbReference type="Gene3D" id="3.40.50.720">
    <property type="entry name" value="NAD(P)-binding Rossmann-like Domain"/>
    <property type="match status" value="1"/>
</dbReference>
<dbReference type="InterPro" id="IPR014043">
    <property type="entry name" value="Acyl_transferase_dom"/>
</dbReference>
<dbReference type="Pfam" id="PF00109">
    <property type="entry name" value="ketoacyl-synt"/>
    <property type="match status" value="1"/>
</dbReference>
<dbReference type="Pfam" id="PF00698">
    <property type="entry name" value="Acyl_transf_1"/>
    <property type="match status" value="1"/>
</dbReference>
<dbReference type="Proteomes" id="UP000694924">
    <property type="component" value="Unplaced"/>
</dbReference>
<dbReference type="Pfam" id="PF02801">
    <property type="entry name" value="Ketoacyl-synt_C"/>
    <property type="match status" value="1"/>
</dbReference>
<dbReference type="GeneID" id="107065536"/>
<evidence type="ECO:0000313" key="4">
    <source>
        <dbReference type="RefSeq" id="XP_015174820.1"/>
    </source>
</evidence>
<dbReference type="InterPro" id="IPR020841">
    <property type="entry name" value="PKS_Beta-ketoAc_synthase_dom"/>
</dbReference>
<dbReference type="Pfam" id="PF16197">
    <property type="entry name" value="KAsynt_C_assoc"/>
    <property type="match status" value="1"/>
</dbReference>
<dbReference type="SUPFAM" id="SSF50129">
    <property type="entry name" value="GroES-like"/>
    <property type="match status" value="1"/>
</dbReference>
<dbReference type="PANTHER" id="PTHR43775">
    <property type="entry name" value="FATTY ACID SYNTHASE"/>
    <property type="match status" value="1"/>
</dbReference>
<accession>A0ABM1I3N3</accession>
<dbReference type="InterPro" id="IPR050091">
    <property type="entry name" value="PKS_NRPS_Biosynth_Enz"/>
</dbReference>
<dbReference type="Gene3D" id="3.30.70.3290">
    <property type="match status" value="1"/>
</dbReference>
<dbReference type="InterPro" id="IPR036291">
    <property type="entry name" value="NAD(P)-bd_dom_sf"/>
</dbReference>
<reference evidence="4" key="1">
    <citation type="submission" date="2025-08" db="UniProtKB">
        <authorList>
            <consortium name="RefSeq"/>
        </authorList>
    </citation>
    <scope>IDENTIFICATION</scope>
    <source>
        <tissue evidence="4">Whole body</tissue>
    </source>
</reference>